<dbReference type="EMBL" id="CAEZVC010000150">
    <property type="protein sequence ID" value="CAB4635080.1"/>
    <property type="molecule type" value="Genomic_DNA"/>
</dbReference>
<reference evidence="7" key="1">
    <citation type="submission" date="2020-05" db="EMBL/GenBank/DDBJ databases">
        <authorList>
            <person name="Chiriac C."/>
            <person name="Salcher M."/>
            <person name="Ghai R."/>
            <person name="Kavagutti S V."/>
        </authorList>
    </citation>
    <scope>NUCLEOTIDE SEQUENCE</scope>
</reference>
<dbReference type="PANTHER" id="PTHR43255">
    <property type="entry name" value="IRON-SULFUR-BINDING OXIDOREDUCTASE FADF-RELATED-RELATED"/>
    <property type="match status" value="1"/>
</dbReference>
<feature type="domain" description="Cysteine-rich" evidence="6">
    <location>
        <begin position="2"/>
        <end position="65"/>
    </location>
</feature>
<dbReference type="GO" id="GO:0051539">
    <property type="term" value="F:4 iron, 4 sulfur cluster binding"/>
    <property type="evidence" value="ECO:0007669"/>
    <property type="project" value="UniProtKB-KW"/>
</dbReference>
<keyword evidence="2" id="KW-0479">Metal-binding</keyword>
<evidence type="ECO:0000256" key="4">
    <source>
        <dbReference type="ARBA" id="ARBA00023004"/>
    </source>
</evidence>
<keyword evidence="3" id="KW-0560">Oxidoreductase</keyword>
<dbReference type="PANTHER" id="PTHR43255:SF1">
    <property type="entry name" value="IRON-SULFUR-BINDING OXIDOREDUCTASE FADF-RELATED"/>
    <property type="match status" value="1"/>
</dbReference>
<evidence type="ECO:0000256" key="1">
    <source>
        <dbReference type="ARBA" id="ARBA00022485"/>
    </source>
</evidence>
<gene>
    <name evidence="7" type="ORF">UFOPK1906_01722</name>
</gene>
<proteinExistence type="predicted"/>
<evidence type="ECO:0000313" key="7">
    <source>
        <dbReference type="EMBL" id="CAB4635080.1"/>
    </source>
</evidence>
<feature type="domain" description="Cysteine-rich" evidence="6">
    <location>
        <begin position="105"/>
        <end position="193"/>
    </location>
</feature>
<keyword evidence="4" id="KW-0408">Iron</keyword>
<dbReference type="InterPro" id="IPR004017">
    <property type="entry name" value="Cys_rich_dom"/>
</dbReference>
<dbReference type="GO" id="GO:0005886">
    <property type="term" value="C:plasma membrane"/>
    <property type="evidence" value="ECO:0007669"/>
    <property type="project" value="TreeGrafter"/>
</dbReference>
<organism evidence="7">
    <name type="scientific">freshwater metagenome</name>
    <dbReference type="NCBI Taxonomy" id="449393"/>
    <lineage>
        <taxon>unclassified sequences</taxon>
        <taxon>metagenomes</taxon>
        <taxon>ecological metagenomes</taxon>
    </lineage>
</organism>
<name>A0A6J6JDS2_9ZZZZ</name>
<protein>
    <submittedName>
        <fullName evidence="7">Unannotated protein</fullName>
    </submittedName>
</protein>
<dbReference type="AlphaFoldDB" id="A0A6J6JDS2"/>
<evidence type="ECO:0000256" key="5">
    <source>
        <dbReference type="ARBA" id="ARBA00023014"/>
    </source>
</evidence>
<dbReference type="GO" id="GO:0046872">
    <property type="term" value="F:metal ion binding"/>
    <property type="evidence" value="ECO:0007669"/>
    <property type="project" value="UniProtKB-KW"/>
</dbReference>
<accession>A0A6J6JDS2</accession>
<evidence type="ECO:0000256" key="3">
    <source>
        <dbReference type="ARBA" id="ARBA00023002"/>
    </source>
</evidence>
<dbReference type="Pfam" id="PF02754">
    <property type="entry name" value="CCG"/>
    <property type="match status" value="2"/>
</dbReference>
<keyword evidence="5" id="KW-0411">Iron-sulfur</keyword>
<evidence type="ECO:0000259" key="6">
    <source>
        <dbReference type="Pfam" id="PF02754"/>
    </source>
</evidence>
<keyword evidence="1" id="KW-0004">4Fe-4S</keyword>
<dbReference type="InterPro" id="IPR051460">
    <property type="entry name" value="HdrC_iron-sulfur_subunit"/>
</dbReference>
<dbReference type="GO" id="GO:0016491">
    <property type="term" value="F:oxidoreductase activity"/>
    <property type="evidence" value="ECO:0007669"/>
    <property type="project" value="UniProtKB-KW"/>
</dbReference>
<evidence type="ECO:0000256" key="2">
    <source>
        <dbReference type="ARBA" id="ARBA00022723"/>
    </source>
</evidence>
<sequence length="230" mass="25275">MAQLLQRSGISFSILGPSEMCTGDPARRSGNEYIFQMLATQNIETLNGMGVKKIITQCPHCFNTLANEYPQMGGNYEVVHHSQFLEFLIDSGKLDLSNAKLEERVVYHDSCYLGRHNDVYMAPRNVIGSLGGIEIVEASRNGTKGMCCGAGGGRMWMEESTGKQINIERSQELLRTGATKIAVACPFCYIMIDDGVKAQGVEEDQVKVADISMHILDAIERSEAEAEATK</sequence>